<comment type="caution">
    <text evidence="1">The sequence shown here is derived from an EMBL/GenBank/DDBJ whole genome shotgun (WGS) entry which is preliminary data.</text>
</comment>
<sequence>MVHGRTISFNRNAINDYLGNPYELEADDQLCPYSIQLAKGNWDIQAMTGALLIPGRTFKFNTNVQAFDGAFLQVHRVVIK</sequence>
<evidence type="ECO:0000313" key="2">
    <source>
        <dbReference type="Proteomes" id="UP000265520"/>
    </source>
</evidence>
<dbReference type="AlphaFoldDB" id="A0A392SCX0"/>
<protein>
    <submittedName>
        <fullName evidence="1">Uncharacterized protein</fullName>
    </submittedName>
</protein>
<organism evidence="1 2">
    <name type="scientific">Trifolium medium</name>
    <dbReference type="NCBI Taxonomy" id="97028"/>
    <lineage>
        <taxon>Eukaryota</taxon>
        <taxon>Viridiplantae</taxon>
        <taxon>Streptophyta</taxon>
        <taxon>Embryophyta</taxon>
        <taxon>Tracheophyta</taxon>
        <taxon>Spermatophyta</taxon>
        <taxon>Magnoliopsida</taxon>
        <taxon>eudicotyledons</taxon>
        <taxon>Gunneridae</taxon>
        <taxon>Pentapetalae</taxon>
        <taxon>rosids</taxon>
        <taxon>fabids</taxon>
        <taxon>Fabales</taxon>
        <taxon>Fabaceae</taxon>
        <taxon>Papilionoideae</taxon>
        <taxon>50 kb inversion clade</taxon>
        <taxon>NPAAA clade</taxon>
        <taxon>Hologalegina</taxon>
        <taxon>IRL clade</taxon>
        <taxon>Trifolieae</taxon>
        <taxon>Trifolium</taxon>
    </lineage>
</organism>
<name>A0A392SCX0_9FABA</name>
<proteinExistence type="predicted"/>
<evidence type="ECO:0000313" key="1">
    <source>
        <dbReference type="EMBL" id="MCI46718.1"/>
    </source>
</evidence>
<accession>A0A392SCX0</accession>
<dbReference type="Proteomes" id="UP000265520">
    <property type="component" value="Unassembled WGS sequence"/>
</dbReference>
<keyword evidence="2" id="KW-1185">Reference proteome</keyword>
<reference evidence="1 2" key="1">
    <citation type="journal article" date="2018" name="Front. Plant Sci.">
        <title>Red Clover (Trifolium pratense) and Zigzag Clover (T. medium) - A Picture of Genomic Similarities and Differences.</title>
        <authorList>
            <person name="Dluhosova J."/>
            <person name="Istvanek J."/>
            <person name="Nedelnik J."/>
            <person name="Repkova J."/>
        </authorList>
    </citation>
    <scope>NUCLEOTIDE SEQUENCE [LARGE SCALE GENOMIC DNA]</scope>
    <source>
        <strain evidence="2">cv. 10/8</strain>
        <tissue evidence="1">Leaf</tissue>
    </source>
</reference>
<dbReference type="EMBL" id="LXQA010361603">
    <property type="protein sequence ID" value="MCI46718.1"/>
    <property type="molecule type" value="Genomic_DNA"/>
</dbReference>